<dbReference type="OrthoDB" id="90756at2759"/>
<proteinExistence type="predicted"/>
<dbReference type="Proteomes" id="UP000786811">
    <property type="component" value="Unassembled WGS sequence"/>
</dbReference>
<evidence type="ECO:0000313" key="1">
    <source>
        <dbReference type="EMBL" id="CAG5090326.1"/>
    </source>
</evidence>
<sequence length="150" mass="17321">MFSKIGSANEIYLHTTFKILTRKWKTFNLTNLNHEILQYSFAIPTLLATEFENAIEQIEVIINDNTEKYSNDINGLQQFTKFLRLWWQPLAEFISCSENVNNSINISEYFDRHIGSKLGSLSPNIFQFSDDGDDGKLHELSIDDGPIRVN</sequence>
<comment type="caution">
    <text evidence="1">The sequence shown here is derived from an EMBL/GenBank/DDBJ whole genome shotgun (WGS) entry which is preliminary data.</text>
</comment>
<evidence type="ECO:0000313" key="2">
    <source>
        <dbReference type="Proteomes" id="UP000786811"/>
    </source>
</evidence>
<protein>
    <submittedName>
        <fullName evidence="1">Uncharacterized protein</fullName>
    </submittedName>
</protein>
<dbReference type="EMBL" id="CAJNRD030001119">
    <property type="protein sequence ID" value="CAG5090326.1"/>
    <property type="molecule type" value="Genomic_DNA"/>
</dbReference>
<name>A0A8J2HDJ5_COTCN</name>
<gene>
    <name evidence="1" type="ORF">HICCMSTLAB_LOCUS5586</name>
</gene>
<dbReference type="AlphaFoldDB" id="A0A8J2HDJ5"/>
<keyword evidence="2" id="KW-1185">Reference proteome</keyword>
<organism evidence="1 2">
    <name type="scientific">Cotesia congregata</name>
    <name type="common">Parasitoid wasp</name>
    <name type="synonym">Apanteles congregatus</name>
    <dbReference type="NCBI Taxonomy" id="51543"/>
    <lineage>
        <taxon>Eukaryota</taxon>
        <taxon>Metazoa</taxon>
        <taxon>Ecdysozoa</taxon>
        <taxon>Arthropoda</taxon>
        <taxon>Hexapoda</taxon>
        <taxon>Insecta</taxon>
        <taxon>Pterygota</taxon>
        <taxon>Neoptera</taxon>
        <taxon>Endopterygota</taxon>
        <taxon>Hymenoptera</taxon>
        <taxon>Apocrita</taxon>
        <taxon>Ichneumonoidea</taxon>
        <taxon>Braconidae</taxon>
        <taxon>Microgastrinae</taxon>
        <taxon>Cotesia</taxon>
    </lineage>
</organism>
<reference evidence="1" key="1">
    <citation type="submission" date="2021-04" db="EMBL/GenBank/DDBJ databases">
        <authorList>
            <person name="Chebbi M.A.C M."/>
        </authorList>
    </citation>
    <scope>NUCLEOTIDE SEQUENCE</scope>
</reference>
<accession>A0A8J2HDJ5</accession>